<comment type="caution">
    <text evidence="3">The sequence shown here is derived from an EMBL/GenBank/DDBJ whole genome shotgun (WGS) entry which is preliminary data.</text>
</comment>
<gene>
    <name evidence="3" type="ORF">C4D60_Mb04t40020</name>
</gene>
<name>A0A4S8KI93_MUSBA</name>
<dbReference type="AlphaFoldDB" id="A0A4S8KI93"/>
<feature type="domain" description="BCAS3 WD40" evidence="2">
    <location>
        <begin position="22"/>
        <end position="116"/>
    </location>
</feature>
<dbReference type="InterPro" id="IPR015943">
    <property type="entry name" value="WD40/YVTN_repeat-like_dom_sf"/>
</dbReference>
<organism evidence="3 4">
    <name type="scientific">Musa balbisiana</name>
    <name type="common">Banana</name>
    <dbReference type="NCBI Taxonomy" id="52838"/>
    <lineage>
        <taxon>Eukaryota</taxon>
        <taxon>Viridiplantae</taxon>
        <taxon>Streptophyta</taxon>
        <taxon>Embryophyta</taxon>
        <taxon>Tracheophyta</taxon>
        <taxon>Spermatophyta</taxon>
        <taxon>Magnoliopsida</taxon>
        <taxon>Liliopsida</taxon>
        <taxon>Zingiberales</taxon>
        <taxon>Musaceae</taxon>
        <taxon>Musa</taxon>
    </lineage>
</organism>
<dbReference type="Pfam" id="PF21034">
    <property type="entry name" value="BCAS3_WD40"/>
    <property type="match status" value="1"/>
</dbReference>
<dbReference type="InterPro" id="IPR036322">
    <property type="entry name" value="WD40_repeat_dom_sf"/>
</dbReference>
<proteinExistence type="predicted"/>
<evidence type="ECO:0000259" key="2">
    <source>
        <dbReference type="Pfam" id="PF21034"/>
    </source>
</evidence>
<sequence length="128" mass="13375">MDNDGFRKHGNSSLKINGTTNGQQSDTENAGMVIVRDIVSKSVIVQVRAHSSPISVLCFNPSGMLLVTASIHGHNINVFGIVASLLGVSSGSKRKGTCVHLTSCSRGITNAVIQDIDGYSNIGHNNAG</sequence>
<feature type="compositionally biased region" description="Polar residues" evidence="1">
    <location>
        <begin position="11"/>
        <end position="27"/>
    </location>
</feature>
<reference evidence="3 4" key="1">
    <citation type="journal article" date="2019" name="Nat. Plants">
        <title>Genome sequencing of Musa balbisiana reveals subgenome evolution and function divergence in polyploid bananas.</title>
        <authorList>
            <person name="Yao X."/>
        </authorList>
    </citation>
    <scope>NUCLEOTIDE SEQUENCE [LARGE SCALE GENOMIC DNA]</scope>
    <source>
        <strain evidence="4">cv. DH-PKW</strain>
        <tissue evidence="3">Leaves</tissue>
    </source>
</reference>
<dbReference type="EMBL" id="PYDT01000001">
    <property type="protein sequence ID" value="THU75069.1"/>
    <property type="molecule type" value="Genomic_DNA"/>
</dbReference>
<keyword evidence="4" id="KW-1185">Reference proteome</keyword>
<dbReference type="Gene3D" id="2.130.10.10">
    <property type="entry name" value="YVTN repeat-like/Quinoprotein amine dehydrogenase"/>
    <property type="match status" value="1"/>
</dbReference>
<dbReference type="InterPro" id="IPR048382">
    <property type="entry name" value="BCAS3_WD40"/>
</dbReference>
<evidence type="ECO:0000313" key="4">
    <source>
        <dbReference type="Proteomes" id="UP000317650"/>
    </source>
</evidence>
<protein>
    <recommendedName>
        <fullName evidence="2">BCAS3 WD40 domain-containing protein</fullName>
    </recommendedName>
</protein>
<dbReference type="PANTHER" id="PTHR13268:SF7">
    <property type="entry name" value="AUTOPHAGY-RELATED PROTEIN 18F"/>
    <property type="match status" value="1"/>
</dbReference>
<evidence type="ECO:0000256" key="1">
    <source>
        <dbReference type="SAM" id="MobiDB-lite"/>
    </source>
</evidence>
<feature type="region of interest" description="Disordered" evidence="1">
    <location>
        <begin position="1"/>
        <end position="27"/>
    </location>
</feature>
<dbReference type="GO" id="GO:0005737">
    <property type="term" value="C:cytoplasm"/>
    <property type="evidence" value="ECO:0007669"/>
    <property type="project" value="TreeGrafter"/>
</dbReference>
<dbReference type="PANTHER" id="PTHR13268">
    <property type="entry name" value="BREAST CARCINOMA AMPLIFIED SEQUENCE 3"/>
    <property type="match status" value="1"/>
</dbReference>
<dbReference type="GO" id="GO:0006914">
    <property type="term" value="P:autophagy"/>
    <property type="evidence" value="ECO:0007669"/>
    <property type="project" value="InterPro"/>
</dbReference>
<accession>A0A4S8KI93</accession>
<dbReference type="InterPro" id="IPR045142">
    <property type="entry name" value="BCAS3-like"/>
</dbReference>
<evidence type="ECO:0000313" key="3">
    <source>
        <dbReference type="EMBL" id="THU75069.1"/>
    </source>
</evidence>
<dbReference type="SUPFAM" id="SSF50978">
    <property type="entry name" value="WD40 repeat-like"/>
    <property type="match status" value="1"/>
</dbReference>
<dbReference type="GO" id="GO:0042594">
    <property type="term" value="P:response to starvation"/>
    <property type="evidence" value="ECO:0007669"/>
    <property type="project" value="TreeGrafter"/>
</dbReference>
<dbReference type="Proteomes" id="UP000317650">
    <property type="component" value="Chromosome 4"/>
</dbReference>